<evidence type="ECO:0000313" key="1">
    <source>
        <dbReference type="EMBL" id="KAF3770636.1"/>
    </source>
</evidence>
<proteinExistence type="predicted"/>
<dbReference type="GeneID" id="63832816"/>
<feature type="non-terminal residue" evidence="1">
    <location>
        <position position="85"/>
    </location>
</feature>
<dbReference type="Proteomes" id="UP000803844">
    <property type="component" value="Unassembled WGS sequence"/>
</dbReference>
<protein>
    <submittedName>
        <fullName evidence="1">Uncharacterized protein</fullName>
    </submittedName>
</protein>
<dbReference type="AlphaFoldDB" id="A0A9P4YCP4"/>
<reference evidence="1" key="1">
    <citation type="journal article" date="2020" name="Phytopathology">
        <title>Genome sequence of the chestnut blight fungus Cryphonectria parasitica EP155: A fundamental resource for an archetypical invasive plant pathogen.</title>
        <authorList>
            <person name="Crouch J.A."/>
            <person name="Dawe A."/>
            <person name="Aerts A."/>
            <person name="Barry K."/>
            <person name="Churchill A.C.L."/>
            <person name="Grimwood J."/>
            <person name="Hillman B."/>
            <person name="Milgroom M.G."/>
            <person name="Pangilinan J."/>
            <person name="Smith M."/>
            <person name="Salamov A."/>
            <person name="Schmutz J."/>
            <person name="Yadav J."/>
            <person name="Grigoriev I.V."/>
            <person name="Nuss D."/>
        </authorList>
    </citation>
    <scope>NUCLEOTIDE SEQUENCE</scope>
    <source>
        <strain evidence="1">EP155</strain>
    </source>
</reference>
<evidence type="ECO:0000313" key="2">
    <source>
        <dbReference type="Proteomes" id="UP000803844"/>
    </source>
</evidence>
<accession>A0A9P4YCP4</accession>
<sequence>EHLVAPFRDYYTFLTTLYLPEAALKHPPKGGWPNITRETCSGFGKTDMVIDVLRHLPYIEEHRNLHSVDFNCDVLDYSTATGEDF</sequence>
<comment type="caution">
    <text evidence="1">The sequence shown here is derived from an EMBL/GenBank/DDBJ whole genome shotgun (WGS) entry which is preliminary data.</text>
</comment>
<dbReference type="RefSeq" id="XP_040781597.1">
    <property type="nucleotide sequence ID" value="XM_040915687.1"/>
</dbReference>
<feature type="non-terminal residue" evidence="1">
    <location>
        <position position="1"/>
    </location>
</feature>
<name>A0A9P4YCP4_CRYP1</name>
<keyword evidence="2" id="KW-1185">Reference proteome</keyword>
<dbReference type="OrthoDB" id="5343383at2759"/>
<organism evidence="1 2">
    <name type="scientific">Cryphonectria parasitica (strain ATCC 38755 / EP155)</name>
    <dbReference type="NCBI Taxonomy" id="660469"/>
    <lineage>
        <taxon>Eukaryota</taxon>
        <taxon>Fungi</taxon>
        <taxon>Dikarya</taxon>
        <taxon>Ascomycota</taxon>
        <taxon>Pezizomycotina</taxon>
        <taxon>Sordariomycetes</taxon>
        <taxon>Sordariomycetidae</taxon>
        <taxon>Diaporthales</taxon>
        <taxon>Cryphonectriaceae</taxon>
        <taxon>Cryphonectria-Endothia species complex</taxon>
        <taxon>Cryphonectria</taxon>
    </lineage>
</organism>
<gene>
    <name evidence="1" type="ORF">M406DRAFT_224494</name>
</gene>
<dbReference type="EMBL" id="MU032344">
    <property type="protein sequence ID" value="KAF3770636.1"/>
    <property type="molecule type" value="Genomic_DNA"/>
</dbReference>